<comment type="caution">
    <text evidence="2">The sequence shown here is derived from an EMBL/GenBank/DDBJ whole genome shotgun (WGS) entry which is preliminary data.</text>
</comment>
<dbReference type="EMBL" id="JAWWNJ010000005">
    <property type="protein sequence ID" value="KAK7055882.1"/>
    <property type="molecule type" value="Genomic_DNA"/>
</dbReference>
<dbReference type="PANTHER" id="PTHR43157:SF31">
    <property type="entry name" value="PHOSPHATIDYLINOSITOL-GLYCAN BIOSYNTHESIS CLASS F PROTEIN"/>
    <property type="match status" value="1"/>
</dbReference>
<name>A0AAW0DY29_9AGAR</name>
<gene>
    <name evidence="2" type="ORF">R3P38DRAFT_2600926</name>
</gene>
<dbReference type="SUPFAM" id="SSF51735">
    <property type="entry name" value="NAD(P)-binding Rossmann-fold domains"/>
    <property type="match status" value="1"/>
</dbReference>
<accession>A0AAW0DY29</accession>
<evidence type="ECO:0000313" key="2">
    <source>
        <dbReference type="EMBL" id="KAK7055882.1"/>
    </source>
</evidence>
<proteinExistence type="predicted"/>
<sequence>MKWSYWAFFAQQRKRQPPVTKVDLTGKTVVMIGANAGLGFEASKHFASMNPGRLILACRNESKGKAALEKLKAETGYSKAELWLVDLADFFSVKQFADRYERDGGRLDILVENAAVATFNYSTTKDNWESSLQVNHLSTAFLALLLLPTMIKTAQEHSTVPRIVIVDSELHYMATLSKPLLKDPHLLKTLSSVEYCKSSKVMRDRYALTKLLVVFFVRALNARLPSSTPVVINAVNPGYCYSELRRELTGPTAAFDWLTEKMLAYSSEVGSRPLVWAAISHQDDPDVLRGEYINDYKVQEVSDVALTPAGVQVQNRSWDELIRILSDVDPRVTDIVGQYLSCSI</sequence>
<dbReference type="InterPro" id="IPR002347">
    <property type="entry name" value="SDR_fam"/>
</dbReference>
<evidence type="ECO:0000313" key="3">
    <source>
        <dbReference type="Proteomes" id="UP001362999"/>
    </source>
</evidence>
<keyword evidence="3" id="KW-1185">Reference proteome</keyword>
<reference evidence="2 3" key="1">
    <citation type="journal article" date="2024" name="J Genomics">
        <title>Draft genome sequencing and assembly of Favolaschia claudopus CIRM-BRFM 2984 isolated from oak limbs.</title>
        <authorList>
            <person name="Navarro D."/>
            <person name="Drula E."/>
            <person name="Chaduli D."/>
            <person name="Cazenave R."/>
            <person name="Ahrendt S."/>
            <person name="Wang J."/>
            <person name="Lipzen A."/>
            <person name="Daum C."/>
            <person name="Barry K."/>
            <person name="Grigoriev I.V."/>
            <person name="Favel A."/>
            <person name="Rosso M.N."/>
            <person name="Martin F."/>
        </authorList>
    </citation>
    <scope>NUCLEOTIDE SEQUENCE [LARGE SCALE GENOMIC DNA]</scope>
    <source>
        <strain evidence="2 3">CIRM-BRFM 2984</strain>
    </source>
</reference>
<dbReference type="Pfam" id="PF00106">
    <property type="entry name" value="adh_short"/>
    <property type="match status" value="1"/>
</dbReference>
<evidence type="ECO:0000256" key="1">
    <source>
        <dbReference type="ARBA" id="ARBA00023002"/>
    </source>
</evidence>
<dbReference type="Proteomes" id="UP001362999">
    <property type="component" value="Unassembled WGS sequence"/>
</dbReference>
<dbReference type="PANTHER" id="PTHR43157">
    <property type="entry name" value="PHOSPHATIDYLINOSITOL-GLYCAN BIOSYNTHESIS CLASS F PROTEIN-RELATED"/>
    <property type="match status" value="1"/>
</dbReference>
<dbReference type="PRINTS" id="PR00081">
    <property type="entry name" value="GDHRDH"/>
</dbReference>
<dbReference type="Gene3D" id="3.40.50.720">
    <property type="entry name" value="NAD(P)-binding Rossmann-like Domain"/>
    <property type="match status" value="1"/>
</dbReference>
<dbReference type="InterPro" id="IPR036291">
    <property type="entry name" value="NAD(P)-bd_dom_sf"/>
</dbReference>
<organism evidence="2 3">
    <name type="scientific">Favolaschia claudopus</name>
    <dbReference type="NCBI Taxonomy" id="2862362"/>
    <lineage>
        <taxon>Eukaryota</taxon>
        <taxon>Fungi</taxon>
        <taxon>Dikarya</taxon>
        <taxon>Basidiomycota</taxon>
        <taxon>Agaricomycotina</taxon>
        <taxon>Agaricomycetes</taxon>
        <taxon>Agaricomycetidae</taxon>
        <taxon>Agaricales</taxon>
        <taxon>Marasmiineae</taxon>
        <taxon>Mycenaceae</taxon>
        <taxon>Favolaschia</taxon>
    </lineage>
</organism>
<dbReference type="GO" id="GO:0016491">
    <property type="term" value="F:oxidoreductase activity"/>
    <property type="evidence" value="ECO:0007669"/>
    <property type="project" value="UniProtKB-KW"/>
</dbReference>
<dbReference type="AlphaFoldDB" id="A0AAW0DY29"/>
<protein>
    <submittedName>
        <fullName evidence="2">WW domain-containing oxidoreductase</fullName>
    </submittedName>
</protein>
<keyword evidence="1" id="KW-0560">Oxidoreductase</keyword>